<evidence type="ECO:0000256" key="1">
    <source>
        <dbReference type="SAM" id="SignalP"/>
    </source>
</evidence>
<proteinExistence type="predicted"/>
<evidence type="ECO:0000313" key="2">
    <source>
        <dbReference type="EMBL" id="QDV82607.1"/>
    </source>
</evidence>
<keyword evidence="1" id="KW-0732">Signal</keyword>
<dbReference type="Proteomes" id="UP000318081">
    <property type="component" value="Chromosome"/>
</dbReference>
<evidence type="ECO:0000313" key="3">
    <source>
        <dbReference type="Proteomes" id="UP000318081"/>
    </source>
</evidence>
<evidence type="ECO:0008006" key="4">
    <source>
        <dbReference type="Google" id="ProtNLM"/>
    </source>
</evidence>
<name>A0ABX5XLN6_9BACT</name>
<reference evidence="2 3" key="1">
    <citation type="submission" date="2019-02" db="EMBL/GenBank/DDBJ databases">
        <title>Deep-cultivation of Planctomycetes and their phenomic and genomic characterization uncovers novel biology.</title>
        <authorList>
            <person name="Wiegand S."/>
            <person name="Jogler M."/>
            <person name="Boedeker C."/>
            <person name="Pinto D."/>
            <person name="Vollmers J."/>
            <person name="Rivas-Marin E."/>
            <person name="Kohn T."/>
            <person name="Peeters S.H."/>
            <person name="Heuer A."/>
            <person name="Rast P."/>
            <person name="Oberbeckmann S."/>
            <person name="Bunk B."/>
            <person name="Jeske O."/>
            <person name="Meyerdierks A."/>
            <person name="Storesund J.E."/>
            <person name="Kallscheuer N."/>
            <person name="Luecker S."/>
            <person name="Lage O.M."/>
            <person name="Pohl T."/>
            <person name="Merkel B.J."/>
            <person name="Hornburger P."/>
            <person name="Mueller R.-W."/>
            <person name="Bruemmer F."/>
            <person name="Labrenz M."/>
            <person name="Spormann A.M."/>
            <person name="Op den Camp H."/>
            <person name="Overmann J."/>
            <person name="Amann R."/>
            <person name="Jetten M.S.M."/>
            <person name="Mascher T."/>
            <person name="Medema M.H."/>
            <person name="Devos D.P."/>
            <person name="Kaster A.-K."/>
            <person name="Ovreas L."/>
            <person name="Rohde M."/>
            <person name="Galperin M.Y."/>
            <person name="Jogler C."/>
        </authorList>
    </citation>
    <scope>NUCLEOTIDE SEQUENCE [LARGE SCALE GENOMIC DNA]</scope>
    <source>
        <strain evidence="2 3">TBK1r</strain>
    </source>
</reference>
<dbReference type="EMBL" id="CP036432">
    <property type="protein sequence ID" value="QDV82607.1"/>
    <property type="molecule type" value="Genomic_DNA"/>
</dbReference>
<keyword evidence="3" id="KW-1185">Reference proteome</keyword>
<sequence length="222" mass="23366">MKFTILFCAALLLSSIVTRPPNASAAIVGYTDYASFQSAAFGSESVIDFDSIPGGNTIDRIDDVVFSSGGSMRVYVTDGITDGTISPDNFIGNATFGFPEFENEVITMSFDTARSAAGIFVIYEGSLSTSFSLTSAGGSQSLEATSTVIDLPGPANGYFLGLVDDTGANSINSVSLRNATADRPYYFDNQTSFISIPVAIPEPGSFAMLALIGSTVACRRRR</sequence>
<organism evidence="2 3">
    <name type="scientific">Stieleria magnilauensis</name>
    <dbReference type="NCBI Taxonomy" id="2527963"/>
    <lineage>
        <taxon>Bacteria</taxon>
        <taxon>Pseudomonadati</taxon>
        <taxon>Planctomycetota</taxon>
        <taxon>Planctomycetia</taxon>
        <taxon>Pirellulales</taxon>
        <taxon>Pirellulaceae</taxon>
        <taxon>Stieleria</taxon>
    </lineage>
</organism>
<accession>A0ABX5XLN6</accession>
<feature type="signal peptide" evidence="1">
    <location>
        <begin position="1"/>
        <end position="25"/>
    </location>
</feature>
<gene>
    <name evidence="2" type="ORF">TBK1r_15380</name>
</gene>
<feature type="chain" id="PRO_5046208323" description="PEP-CTERM protein-sorting domain-containing protein" evidence="1">
    <location>
        <begin position="26"/>
        <end position="222"/>
    </location>
</feature>
<protein>
    <recommendedName>
        <fullName evidence="4">PEP-CTERM protein-sorting domain-containing protein</fullName>
    </recommendedName>
</protein>